<feature type="transmembrane region" description="Helical" evidence="1">
    <location>
        <begin position="176"/>
        <end position="209"/>
    </location>
</feature>
<dbReference type="STRING" id="246199.CUS_5746"/>
<protein>
    <submittedName>
        <fullName evidence="3">CAAX amino terminal protease family protein</fullName>
    </submittedName>
</protein>
<keyword evidence="1" id="KW-0472">Membrane</keyword>
<organism evidence="3 4">
    <name type="scientific">Ruminococcus albus 8</name>
    <dbReference type="NCBI Taxonomy" id="246199"/>
    <lineage>
        <taxon>Bacteria</taxon>
        <taxon>Bacillati</taxon>
        <taxon>Bacillota</taxon>
        <taxon>Clostridia</taxon>
        <taxon>Eubacteriales</taxon>
        <taxon>Oscillospiraceae</taxon>
        <taxon>Ruminococcus</taxon>
    </lineage>
</organism>
<evidence type="ECO:0000259" key="2">
    <source>
        <dbReference type="Pfam" id="PF02517"/>
    </source>
</evidence>
<dbReference type="GO" id="GO:0006508">
    <property type="term" value="P:proteolysis"/>
    <property type="evidence" value="ECO:0007669"/>
    <property type="project" value="UniProtKB-KW"/>
</dbReference>
<feature type="transmembrane region" description="Helical" evidence="1">
    <location>
        <begin position="30"/>
        <end position="48"/>
    </location>
</feature>
<keyword evidence="3" id="KW-0645">Protease</keyword>
<proteinExistence type="predicted"/>
<keyword evidence="4" id="KW-1185">Reference proteome</keyword>
<name>E9SGS0_RUMAL</name>
<dbReference type="OrthoDB" id="1819587at2"/>
<dbReference type="Pfam" id="PF02517">
    <property type="entry name" value="Rce1-like"/>
    <property type="match status" value="1"/>
</dbReference>
<comment type="caution">
    <text evidence="3">The sequence shown here is derived from an EMBL/GenBank/DDBJ whole genome shotgun (WGS) entry which is preliminary data.</text>
</comment>
<dbReference type="AlphaFoldDB" id="E9SGS0"/>
<dbReference type="GO" id="GO:0004175">
    <property type="term" value="F:endopeptidase activity"/>
    <property type="evidence" value="ECO:0007669"/>
    <property type="project" value="UniProtKB-ARBA"/>
</dbReference>
<dbReference type="GO" id="GO:0080120">
    <property type="term" value="P:CAAX-box protein maturation"/>
    <property type="evidence" value="ECO:0007669"/>
    <property type="project" value="UniProtKB-ARBA"/>
</dbReference>
<dbReference type="EMBL" id="ADKM02000128">
    <property type="protein sequence ID" value="EGC01518.1"/>
    <property type="molecule type" value="Genomic_DNA"/>
</dbReference>
<feature type="transmembrane region" description="Helical" evidence="1">
    <location>
        <begin position="103"/>
        <end position="124"/>
    </location>
</feature>
<evidence type="ECO:0000256" key="1">
    <source>
        <dbReference type="SAM" id="Phobius"/>
    </source>
</evidence>
<dbReference type="InterPro" id="IPR003675">
    <property type="entry name" value="Rce1/LyrA-like_dom"/>
</dbReference>
<sequence length="244" mass="26914">MENRLKKDRVWIKGQTLTAAQRSERLENNITALTVAFMGSMTGLFVLKEFQNKLLANAPLGLRAALMVVLYWLVAVIPIMVAKQDGTTLSQLGFEKKGIVRQVLIGITLGAASSLVLTGVPHIAGFGRYVSSYLYTEPWQFAYQFVYCIAAVGAAEELVFRGVIYDKLNALFGRELYAAIGSSLLFGLFHIFGGSIVQVVFTAVIGFIFCTFRNKIKGCTLLSLMICHGVYDALICVWTYLSAR</sequence>
<feature type="domain" description="CAAX prenyl protease 2/Lysostaphin resistance protein A-like" evidence="2">
    <location>
        <begin position="139"/>
        <end position="233"/>
    </location>
</feature>
<dbReference type="PANTHER" id="PTHR39430:SF1">
    <property type="entry name" value="PROTEASE"/>
    <property type="match status" value="1"/>
</dbReference>
<evidence type="ECO:0000313" key="3">
    <source>
        <dbReference type="EMBL" id="EGC01518.1"/>
    </source>
</evidence>
<dbReference type="PANTHER" id="PTHR39430">
    <property type="entry name" value="MEMBRANE-ASSOCIATED PROTEASE-RELATED"/>
    <property type="match status" value="1"/>
</dbReference>
<dbReference type="RefSeq" id="WP_002852661.1">
    <property type="nucleotide sequence ID" value="NZ_ADKM02000128.1"/>
</dbReference>
<dbReference type="eggNOG" id="COG1266">
    <property type="taxonomic scope" value="Bacteria"/>
</dbReference>
<accession>E9SGS0</accession>
<keyword evidence="1" id="KW-0812">Transmembrane</keyword>
<reference evidence="3 4" key="1">
    <citation type="submission" date="2011-02" db="EMBL/GenBank/DDBJ databases">
        <authorList>
            <person name="Nelson K.E."/>
            <person name="Sutton G."/>
            <person name="Torralba M."/>
            <person name="Durkin S."/>
            <person name="Harkins D."/>
            <person name="Montgomery R."/>
            <person name="Ziemer C."/>
            <person name="Klaassens E."/>
            <person name="Ocuiv P."/>
            <person name="Morrison M."/>
        </authorList>
    </citation>
    <scope>NUCLEOTIDE SEQUENCE [LARGE SCALE GENOMIC DNA]</scope>
    <source>
        <strain evidence="3 4">8</strain>
    </source>
</reference>
<keyword evidence="3" id="KW-0378">Hydrolase</keyword>
<gene>
    <name evidence="3" type="ORF">CUS_5746</name>
</gene>
<evidence type="ECO:0000313" key="4">
    <source>
        <dbReference type="Proteomes" id="UP000004259"/>
    </source>
</evidence>
<keyword evidence="1" id="KW-1133">Transmembrane helix</keyword>
<feature type="transmembrane region" description="Helical" evidence="1">
    <location>
        <begin position="60"/>
        <end position="82"/>
    </location>
</feature>
<feature type="transmembrane region" description="Helical" evidence="1">
    <location>
        <begin position="221"/>
        <end position="241"/>
    </location>
</feature>
<dbReference type="Proteomes" id="UP000004259">
    <property type="component" value="Unassembled WGS sequence"/>
</dbReference>